<comment type="caution">
    <text evidence="1">The sequence shown here is derived from an EMBL/GenBank/DDBJ whole genome shotgun (WGS) entry which is preliminary data.</text>
</comment>
<reference evidence="1 2" key="1">
    <citation type="submission" date="2016-07" db="EMBL/GenBank/DDBJ databases">
        <title>Genomic analysis of zinc-resistant bacterium Mucilaginibacter pedocola TBZ30.</title>
        <authorList>
            <person name="Huang J."/>
            <person name="Tang J."/>
        </authorList>
    </citation>
    <scope>NUCLEOTIDE SEQUENCE [LARGE SCALE GENOMIC DNA]</scope>
    <source>
        <strain evidence="1 2">TBZ30</strain>
    </source>
</reference>
<gene>
    <name evidence="1" type="ORF">BC343_10610</name>
</gene>
<dbReference type="EMBL" id="MBTF01000034">
    <property type="protein sequence ID" value="OOQ58100.1"/>
    <property type="molecule type" value="Genomic_DNA"/>
</dbReference>
<accession>A0A1S9PAW1</accession>
<dbReference type="AlphaFoldDB" id="A0A1S9PAW1"/>
<dbReference type="Gene3D" id="2.160.20.120">
    <property type="match status" value="1"/>
</dbReference>
<protein>
    <submittedName>
        <fullName evidence="1">Uncharacterized protein</fullName>
    </submittedName>
</protein>
<sequence>MLLGVVVSDLAFKSVYNKVDKSDNYWNYNKVLEQPFKHLKLEGGNITQIVFQQNKKASVRVLNYWDAYQKDVTFKAYVKNDTLHLIFPNKYKNEAEKNWMQNRVLVRLFAPELLSVDGTDTNFELQKLKQANISVNLKGLSRLEVESYIPHFDTIRIAQADSSQVMFEMAPELKGSKNMHFGYVNANLKDYTILDIGHGFAEKADLAITDSSAIILSGKSLKAMHKN</sequence>
<evidence type="ECO:0000313" key="2">
    <source>
        <dbReference type="Proteomes" id="UP000189739"/>
    </source>
</evidence>
<dbReference type="STRING" id="1792845.BC343_10610"/>
<name>A0A1S9PAW1_9SPHI</name>
<evidence type="ECO:0000313" key="1">
    <source>
        <dbReference type="EMBL" id="OOQ58100.1"/>
    </source>
</evidence>
<keyword evidence="2" id="KW-1185">Reference proteome</keyword>
<organism evidence="1 2">
    <name type="scientific">Mucilaginibacter pedocola</name>
    <dbReference type="NCBI Taxonomy" id="1792845"/>
    <lineage>
        <taxon>Bacteria</taxon>
        <taxon>Pseudomonadati</taxon>
        <taxon>Bacteroidota</taxon>
        <taxon>Sphingobacteriia</taxon>
        <taxon>Sphingobacteriales</taxon>
        <taxon>Sphingobacteriaceae</taxon>
        <taxon>Mucilaginibacter</taxon>
    </lineage>
</organism>
<proteinExistence type="predicted"/>
<dbReference type="Proteomes" id="UP000189739">
    <property type="component" value="Unassembled WGS sequence"/>
</dbReference>